<reference evidence="1 2" key="1">
    <citation type="submission" date="2021-06" db="EMBL/GenBank/DDBJ databases">
        <title>Caerostris darwini draft genome.</title>
        <authorList>
            <person name="Kono N."/>
            <person name="Arakawa K."/>
        </authorList>
    </citation>
    <scope>NUCLEOTIDE SEQUENCE [LARGE SCALE GENOMIC DNA]</scope>
</reference>
<gene>
    <name evidence="1" type="ORF">CDAR_7721</name>
</gene>
<protein>
    <submittedName>
        <fullName evidence="1">Uncharacterized protein</fullName>
    </submittedName>
</protein>
<proteinExistence type="predicted"/>
<name>A0AAV4R8B3_9ARAC</name>
<dbReference type="AlphaFoldDB" id="A0AAV4R8B3"/>
<keyword evidence="2" id="KW-1185">Reference proteome</keyword>
<evidence type="ECO:0000313" key="1">
    <source>
        <dbReference type="EMBL" id="GIY17974.1"/>
    </source>
</evidence>
<organism evidence="1 2">
    <name type="scientific">Caerostris darwini</name>
    <dbReference type="NCBI Taxonomy" id="1538125"/>
    <lineage>
        <taxon>Eukaryota</taxon>
        <taxon>Metazoa</taxon>
        <taxon>Ecdysozoa</taxon>
        <taxon>Arthropoda</taxon>
        <taxon>Chelicerata</taxon>
        <taxon>Arachnida</taxon>
        <taxon>Araneae</taxon>
        <taxon>Araneomorphae</taxon>
        <taxon>Entelegynae</taxon>
        <taxon>Araneoidea</taxon>
        <taxon>Araneidae</taxon>
        <taxon>Caerostris</taxon>
    </lineage>
</organism>
<dbReference type="Proteomes" id="UP001054837">
    <property type="component" value="Unassembled WGS sequence"/>
</dbReference>
<evidence type="ECO:0000313" key="2">
    <source>
        <dbReference type="Proteomes" id="UP001054837"/>
    </source>
</evidence>
<sequence>METVMFLCEGRKQKPPQHCNLIINGPVDSDRDLVRVANTPLFQTILSADDIHLKGRGRLMATWLRHVFTYRHLFRANVCGLSSPKKKKEEENDLSLKPL</sequence>
<comment type="caution">
    <text evidence="1">The sequence shown here is derived from an EMBL/GenBank/DDBJ whole genome shotgun (WGS) entry which is preliminary data.</text>
</comment>
<accession>A0AAV4R8B3</accession>
<dbReference type="EMBL" id="BPLQ01005855">
    <property type="protein sequence ID" value="GIY17974.1"/>
    <property type="molecule type" value="Genomic_DNA"/>
</dbReference>